<accession>A0A9Q8INH1</accession>
<feature type="compositionally biased region" description="Basic and acidic residues" evidence="1">
    <location>
        <begin position="78"/>
        <end position="93"/>
    </location>
</feature>
<dbReference type="Proteomes" id="UP000784700">
    <property type="component" value="Unassembled WGS sequence"/>
</dbReference>
<organism evidence="2 3">
    <name type="scientific">Apilactobacillus micheneri</name>
    <dbReference type="NCBI Taxonomy" id="1899430"/>
    <lineage>
        <taxon>Bacteria</taxon>
        <taxon>Bacillati</taxon>
        <taxon>Bacillota</taxon>
        <taxon>Bacilli</taxon>
        <taxon>Lactobacillales</taxon>
        <taxon>Lactobacillaceae</taxon>
        <taxon>Apilactobacillus</taxon>
    </lineage>
</organism>
<feature type="region of interest" description="Disordered" evidence="1">
    <location>
        <begin position="72"/>
        <end position="93"/>
    </location>
</feature>
<sequence>MSLVKDKLTSNDKSPFDIGDKVSFKLEKNVFNGTIEKAYNNAYLIAFKSNDPVLEDKYHDKVVVSNKKLTMVKMSNHNSKEAKKKEDNKDEKK</sequence>
<name>A0A9Q8INH1_9LACO</name>
<protein>
    <submittedName>
        <fullName evidence="2">DUF2187 domain-containing protein</fullName>
    </submittedName>
</protein>
<gene>
    <name evidence="2" type="ORF">DY130_00220</name>
</gene>
<evidence type="ECO:0000313" key="3">
    <source>
        <dbReference type="Proteomes" id="UP000784700"/>
    </source>
</evidence>
<evidence type="ECO:0000313" key="2">
    <source>
        <dbReference type="EMBL" id="TPR45979.1"/>
    </source>
</evidence>
<dbReference type="EMBL" id="QUBG01000001">
    <property type="protein sequence ID" value="TPR45979.1"/>
    <property type="molecule type" value="Genomic_DNA"/>
</dbReference>
<evidence type="ECO:0000256" key="1">
    <source>
        <dbReference type="SAM" id="MobiDB-lite"/>
    </source>
</evidence>
<comment type="caution">
    <text evidence="2">The sequence shown here is derived from an EMBL/GenBank/DDBJ whole genome shotgun (WGS) entry which is preliminary data.</text>
</comment>
<proteinExistence type="predicted"/>
<reference evidence="2" key="1">
    <citation type="submission" date="2018-08" db="EMBL/GenBank/DDBJ databases">
        <title>Comparative genomics of wild bee and flower associated Lactobacillus reveals potential adaptation to the bee host.</title>
        <authorList>
            <person name="Vuong H.Q."/>
            <person name="Mcfrederick Q.S."/>
        </authorList>
    </citation>
    <scope>NUCLEOTIDE SEQUENCE</scope>
    <source>
        <strain evidence="2">HV_63</strain>
    </source>
</reference>
<dbReference type="AlphaFoldDB" id="A0A9Q8INH1"/>